<dbReference type="CDD" id="cd06261">
    <property type="entry name" value="TM_PBP2"/>
    <property type="match status" value="1"/>
</dbReference>
<feature type="transmembrane region" description="Helical" evidence="7">
    <location>
        <begin position="224"/>
        <end position="249"/>
    </location>
</feature>
<evidence type="ECO:0000256" key="5">
    <source>
        <dbReference type="ARBA" id="ARBA00022989"/>
    </source>
</evidence>
<feature type="transmembrane region" description="Helical" evidence="7">
    <location>
        <begin position="98"/>
        <end position="119"/>
    </location>
</feature>
<feature type="transmembrane region" description="Helical" evidence="7">
    <location>
        <begin position="131"/>
        <end position="154"/>
    </location>
</feature>
<dbReference type="InterPro" id="IPR045621">
    <property type="entry name" value="BPD_transp_1_N"/>
</dbReference>
<dbReference type="InterPro" id="IPR000515">
    <property type="entry name" value="MetI-like"/>
</dbReference>
<reference evidence="10" key="1">
    <citation type="journal article" date="2019" name="Int. J. Syst. Evol. Microbiol.">
        <title>The Global Catalogue of Microorganisms (GCM) 10K type strain sequencing project: providing services to taxonomists for standard genome sequencing and annotation.</title>
        <authorList>
            <consortium name="The Broad Institute Genomics Platform"/>
            <consortium name="The Broad Institute Genome Sequencing Center for Infectious Disease"/>
            <person name="Wu L."/>
            <person name="Ma J."/>
        </authorList>
    </citation>
    <scope>NUCLEOTIDE SEQUENCE [LARGE SCALE GENOMIC DNA]</scope>
    <source>
        <strain evidence="10">CGMCC 1.15180</strain>
    </source>
</reference>
<dbReference type="PANTHER" id="PTHR43163:SF7">
    <property type="entry name" value="DIPEPTIDE-TRANSPORT INTEGRAL MEMBRANE PROTEIN ABC TRANSPORTER DPPB-RELATED"/>
    <property type="match status" value="1"/>
</dbReference>
<comment type="caution">
    <text evidence="9">The sequence shown here is derived from an EMBL/GenBank/DDBJ whole genome shotgun (WGS) entry which is preliminary data.</text>
</comment>
<keyword evidence="3" id="KW-1003">Cell membrane</keyword>
<name>A0ABW1MB39_9ACTN</name>
<evidence type="ECO:0000259" key="8">
    <source>
        <dbReference type="PROSITE" id="PS50928"/>
    </source>
</evidence>
<keyword evidence="5 7" id="KW-1133">Transmembrane helix</keyword>
<evidence type="ECO:0000256" key="4">
    <source>
        <dbReference type="ARBA" id="ARBA00022692"/>
    </source>
</evidence>
<organism evidence="9 10">
    <name type="scientific">Streptomyces ochraceiscleroticus</name>
    <dbReference type="NCBI Taxonomy" id="47761"/>
    <lineage>
        <taxon>Bacteria</taxon>
        <taxon>Bacillati</taxon>
        <taxon>Actinomycetota</taxon>
        <taxon>Actinomycetes</taxon>
        <taxon>Kitasatosporales</taxon>
        <taxon>Streptomycetaceae</taxon>
        <taxon>Streptomyces</taxon>
    </lineage>
</organism>
<evidence type="ECO:0000256" key="1">
    <source>
        <dbReference type="ARBA" id="ARBA00004651"/>
    </source>
</evidence>
<accession>A0ABW1MB39</accession>
<evidence type="ECO:0000256" key="2">
    <source>
        <dbReference type="ARBA" id="ARBA00022448"/>
    </source>
</evidence>
<feature type="transmembrane region" description="Helical" evidence="7">
    <location>
        <begin position="12"/>
        <end position="31"/>
    </location>
</feature>
<keyword evidence="4 7" id="KW-0812">Transmembrane</keyword>
<proteinExistence type="inferred from homology"/>
<dbReference type="PANTHER" id="PTHR43163">
    <property type="entry name" value="DIPEPTIDE TRANSPORT SYSTEM PERMEASE PROTEIN DPPB-RELATED"/>
    <property type="match status" value="1"/>
</dbReference>
<sequence length="307" mass="33578">MGRYVVRRLLQMVPVFIGTTFLIFVMVYALGDPVAAMFGDRTPDPATAAQIRESLHLNDPLWSQYLQYMAGIFQGDFGTAFNGRPVIELMGDAFPNTIQLTLVAFVIELVVGVALGVVAGMRRGRLIDTGVLVLTLFVISIPTFVTGYLLQYFVGVKWGALPPSVSTEVRFEELILPGIVLAGVSLAYVARLTRTSIAENIRSDYIRTATAKGLPRRRVISVHLLRNSLIPVVTFLGTDIGGLMAGAIVTERIFNLQGVGYQLYQGILRQNAPTVVGFVTVLVVVFLAANLLVDLLYAVLDPRIRYA</sequence>
<protein>
    <submittedName>
        <fullName evidence="9">ABC transporter permease</fullName>
    </submittedName>
</protein>
<dbReference type="Pfam" id="PF00528">
    <property type="entry name" value="BPD_transp_1"/>
    <property type="match status" value="1"/>
</dbReference>
<evidence type="ECO:0000313" key="10">
    <source>
        <dbReference type="Proteomes" id="UP001596139"/>
    </source>
</evidence>
<comment type="subcellular location">
    <subcellularLocation>
        <location evidence="1 7">Cell membrane</location>
        <topology evidence="1 7">Multi-pass membrane protein</topology>
    </subcellularLocation>
</comment>
<evidence type="ECO:0000256" key="6">
    <source>
        <dbReference type="ARBA" id="ARBA00023136"/>
    </source>
</evidence>
<keyword evidence="10" id="KW-1185">Reference proteome</keyword>
<dbReference type="InterPro" id="IPR035906">
    <property type="entry name" value="MetI-like_sf"/>
</dbReference>
<dbReference type="Gene3D" id="1.10.3720.10">
    <property type="entry name" value="MetI-like"/>
    <property type="match status" value="1"/>
</dbReference>
<feature type="domain" description="ABC transmembrane type-1" evidence="8">
    <location>
        <begin position="94"/>
        <end position="297"/>
    </location>
</feature>
<comment type="similarity">
    <text evidence="7">Belongs to the binding-protein-dependent transport system permease family.</text>
</comment>
<evidence type="ECO:0000313" key="9">
    <source>
        <dbReference type="EMBL" id="MFC6060955.1"/>
    </source>
</evidence>
<feature type="transmembrane region" description="Helical" evidence="7">
    <location>
        <begin position="174"/>
        <end position="193"/>
    </location>
</feature>
<dbReference type="EMBL" id="JBHSPX010000001">
    <property type="protein sequence ID" value="MFC6060955.1"/>
    <property type="molecule type" value="Genomic_DNA"/>
</dbReference>
<evidence type="ECO:0000256" key="3">
    <source>
        <dbReference type="ARBA" id="ARBA00022475"/>
    </source>
</evidence>
<dbReference type="RefSeq" id="WP_031065900.1">
    <property type="nucleotide sequence ID" value="NZ_JBHSPX010000001.1"/>
</dbReference>
<dbReference type="Pfam" id="PF19300">
    <property type="entry name" value="BPD_transp_1_N"/>
    <property type="match status" value="1"/>
</dbReference>
<gene>
    <name evidence="9" type="ORF">ACFP4F_00125</name>
</gene>
<feature type="transmembrane region" description="Helical" evidence="7">
    <location>
        <begin position="275"/>
        <end position="300"/>
    </location>
</feature>
<dbReference type="SUPFAM" id="SSF161098">
    <property type="entry name" value="MetI-like"/>
    <property type="match status" value="1"/>
</dbReference>
<dbReference type="Proteomes" id="UP001596139">
    <property type="component" value="Unassembled WGS sequence"/>
</dbReference>
<keyword evidence="2 7" id="KW-0813">Transport</keyword>
<keyword evidence="6 7" id="KW-0472">Membrane</keyword>
<dbReference type="PROSITE" id="PS50928">
    <property type="entry name" value="ABC_TM1"/>
    <property type="match status" value="1"/>
</dbReference>
<evidence type="ECO:0000256" key="7">
    <source>
        <dbReference type="RuleBase" id="RU363032"/>
    </source>
</evidence>